<dbReference type="Pfam" id="PF02990">
    <property type="entry name" value="EMP70"/>
    <property type="match status" value="1"/>
</dbReference>
<organism evidence="8 9">
    <name type="scientific">Anaeramoeba flamelloides</name>
    <dbReference type="NCBI Taxonomy" id="1746091"/>
    <lineage>
        <taxon>Eukaryota</taxon>
        <taxon>Metamonada</taxon>
        <taxon>Anaeramoebidae</taxon>
        <taxon>Anaeramoeba</taxon>
    </lineage>
</organism>
<protein>
    <recommendedName>
        <fullName evidence="7">Transmembrane 9 superfamily member</fullName>
    </recommendedName>
</protein>
<feature type="transmembrane region" description="Helical" evidence="7">
    <location>
        <begin position="441"/>
        <end position="462"/>
    </location>
</feature>
<dbReference type="EMBL" id="JANTQA010000015">
    <property type="protein sequence ID" value="KAJ3447931.1"/>
    <property type="molecule type" value="Genomic_DNA"/>
</dbReference>
<keyword evidence="3 7" id="KW-0812">Transmembrane</keyword>
<feature type="transmembrane region" description="Helical" evidence="7">
    <location>
        <begin position="217"/>
        <end position="242"/>
    </location>
</feature>
<dbReference type="PANTHER" id="PTHR10766">
    <property type="entry name" value="TRANSMEMBRANE 9 SUPERFAMILY PROTEIN"/>
    <property type="match status" value="1"/>
</dbReference>
<dbReference type="GO" id="GO:0072657">
    <property type="term" value="P:protein localization to membrane"/>
    <property type="evidence" value="ECO:0007669"/>
    <property type="project" value="TreeGrafter"/>
</dbReference>
<gene>
    <name evidence="8" type="ORF">M0812_00404</name>
</gene>
<sequence length="582" mass="68736">MKIVNLTILIFLIFLSFIAVINTKDQYYVYSDLVPLYATKIHPYHNPSETYDFGKLPYPEKKKENSDLEEKLSDKIEGEVWYKTDHKIVFATNSTSTIWGYVRMDKRKIQDFQKAVQQEYVIEFELDGLPFKVLVGIEENSKAFLFTHHDFILQYNHDQIISVKVELSRDNVYELTMKNPNKICKFTYSVSWHETKIPYKDRMKLYQQENNQSKIRWISITSSLVVILLFSGSIAGIIWNGLKKDYKRYSKAKFDDLEDYKEEYGWKSIHENIFRFPTKTFYLSSLIGVGIQFITLTIFISLFIGFDLYIPHREGTLIIYALVIYALTSIISGYFSSKSYKFFNGRKWALNIILTNFLFTIPLVFIWVFLNIVSSAYKSTSAQNLGTSLKLFSIWFFIGVPLNFVGSFIGRRISVSFSLPCRVNQNIRLIPPQKWFQKVKFLFFISGILPFSLIHLEVYYIYSSVWGNQIFELYFVLFLAFILMITIVVTTTLALIYYQLCLENYKWWWNSFFIGGSVSIQFFLYSIYYWNYQSKMSGFLQLSYFFGYSLIASYIIFIMFGTIGFLFSFYFIRKIYSNLKID</sequence>
<evidence type="ECO:0000256" key="3">
    <source>
        <dbReference type="ARBA" id="ARBA00022692"/>
    </source>
</evidence>
<evidence type="ECO:0000256" key="4">
    <source>
        <dbReference type="ARBA" id="ARBA00022729"/>
    </source>
</evidence>
<dbReference type="Proteomes" id="UP001146793">
    <property type="component" value="Unassembled WGS sequence"/>
</dbReference>
<dbReference type="AlphaFoldDB" id="A0AAV8A0Y2"/>
<name>A0AAV8A0Y2_9EUKA</name>
<feature type="transmembrane region" description="Helical" evidence="7">
    <location>
        <begin position="474"/>
        <end position="500"/>
    </location>
</feature>
<evidence type="ECO:0000256" key="2">
    <source>
        <dbReference type="ARBA" id="ARBA00005227"/>
    </source>
</evidence>
<feature type="transmembrane region" description="Helical" evidence="7">
    <location>
        <begin position="348"/>
        <end position="372"/>
    </location>
</feature>
<dbReference type="GO" id="GO:0016020">
    <property type="term" value="C:membrane"/>
    <property type="evidence" value="ECO:0007669"/>
    <property type="project" value="UniProtKB-SubCell"/>
</dbReference>
<accession>A0AAV8A0Y2</accession>
<dbReference type="InterPro" id="IPR004240">
    <property type="entry name" value="EMP70"/>
</dbReference>
<feature type="transmembrane region" description="Helical" evidence="7">
    <location>
        <begin position="281"/>
        <end position="305"/>
    </location>
</feature>
<evidence type="ECO:0000256" key="6">
    <source>
        <dbReference type="ARBA" id="ARBA00023136"/>
    </source>
</evidence>
<feature type="signal peptide" evidence="7">
    <location>
        <begin position="1"/>
        <end position="23"/>
    </location>
</feature>
<feature type="transmembrane region" description="Helical" evidence="7">
    <location>
        <begin position="392"/>
        <end position="410"/>
    </location>
</feature>
<feature type="chain" id="PRO_5043102889" description="Transmembrane 9 superfamily member" evidence="7">
    <location>
        <begin position="24"/>
        <end position="582"/>
    </location>
</feature>
<evidence type="ECO:0000313" key="9">
    <source>
        <dbReference type="Proteomes" id="UP001146793"/>
    </source>
</evidence>
<dbReference type="PANTHER" id="PTHR10766:SF177">
    <property type="entry name" value="TRANSMEMBRANE 9 SUPERFAMILY MEMBER 1"/>
    <property type="match status" value="1"/>
</dbReference>
<keyword evidence="4 7" id="KW-0732">Signal</keyword>
<evidence type="ECO:0000256" key="5">
    <source>
        <dbReference type="ARBA" id="ARBA00022989"/>
    </source>
</evidence>
<reference evidence="8" key="1">
    <citation type="submission" date="2022-08" db="EMBL/GenBank/DDBJ databases">
        <title>Novel sulphate-reducing endosymbionts in the free-living metamonad Anaeramoeba.</title>
        <authorList>
            <person name="Jerlstrom-Hultqvist J."/>
            <person name="Cepicka I."/>
            <person name="Gallot-Lavallee L."/>
            <person name="Salas-Leiva D."/>
            <person name="Curtis B.A."/>
            <person name="Zahonova K."/>
            <person name="Pipaliya S."/>
            <person name="Dacks J."/>
            <person name="Roger A.J."/>
        </authorList>
    </citation>
    <scope>NUCLEOTIDE SEQUENCE</scope>
    <source>
        <strain evidence="8">Busselton2</strain>
    </source>
</reference>
<comment type="subcellular location">
    <subcellularLocation>
        <location evidence="1">Membrane</location>
        <topology evidence="1">Multi-pass membrane protein</topology>
    </subcellularLocation>
</comment>
<comment type="similarity">
    <text evidence="2 7">Belongs to the nonaspanin (TM9SF) (TC 9.A.2) family.</text>
</comment>
<evidence type="ECO:0000313" key="8">
    <source>
        <dbReference type="EMBL" id="KAJ3447931.1"/>
    </source>
</evidence>
<comment type="caution">
    <text evidence="8">The sequence shown here is derived from an EMBL/GenBank/DDBJ whole genome shotgun (WGS) entry which is preliminary data.</text>
</comment>
<proteinExistence type="inferred from homology"/>
<keyword evidence="5 7" id="KW-1133">Transmembrane helix</keyword>
<feature type="transmembrane region" description="Helical" evidence="7">
    <location>
        <begin position="507"/>
        <end position="530"/>
    </location>
</feature>
<feature type="transmembrane region" description="Helical" evidence="7">
    <location>
        <begin position="550"/>
        <end position="572"/>
    </location>
</feature>
<evidence type="ECO:0000256" key="7">
    <source>
        <dbReference type="RuleBase" id="RU363079"/>
    </source>
</evidence>
<keyword evidence="6 7" id="KW-0472">Membrane</keyword>
<feature type="transmembrane region" description="Helical" evidence="7">
    <location>
        <begin position="317"/>
        <end position="336"/>
    </location>
</feature>
<evidence type="ECO:0000256" key="1">
    <source>
        <dbReference type="ARBA" id="ARBA00004141"/>
    </source>
</evidence>